<dbReference type="EMBL" id="FODD01000028">
    <property type="protein sequence ID" value="SEO48886.1"/>
    <property type="molecule type" value="Genomic_DNA"/>
</dbReference>
<dbReference type="SUPFAM" id="SSF109854">
    <property type="entry name" value="DinB/YfiT-like putative metalloenzymes"/>
    <property type="match status" value="1"/>
</dbReference>
<dbReference type="STRING" id="310780.SAMN05216267_102822"/>
<dbReference type="InterPro" id="IPR024344">
    <property type="entry name" value="MDMPI_metal-binding"/>
</dbReference>
<dbReference type="Gene3D" id="3.30.1050.40">
    <property type="match status" value="1"/>
</dbReference>
<proteinExistence type="predicted"/>
<sequence length="271" mass="29000">MADVRRTPARRPRTYDPARTWAALLAQVGHVRDAVRELTPEQWAADSGLPGWDVRTLVVHIVRQVTAVRVLLAEEPMPPGTPVTSLDTWARSTAGIADRLDEDTRETAAATGDPVAVLDAEAELLAAQERDAVRADLVVPHVFTAMRSLDFTVTRLVELVVHSDDLARATGVDVVMDRQAVAAVVRLLADALAAAAPGNSVEVRVPPYAAVQCVEGPRHTRGTPPNVVETDPLTWIRLATGRVSWSEAVAAAKVAASGERADLGPYLPVMG</sequence>
<keyword evidence="4" id="KW-1185">Reference proteome</keyword>
<dbReference type="Pfam" id="PF17844">
    <property type="entry name" value="SCP_3"/>
    <property type="match status" value="1"/>
</dbReference>
<organism evidence="3 4">
    <name type="scientific">Actinacidiphila rubida</name>
    <dbReference type="NCBI Taxonomy" id="310780"/>
    <lineage>
        <taxon>Bacteria</taxon>
        <taxon>Bacillati</taxon>
        <taxon>Actinomycetota</taxon>
        <taxon>Actinomycetes</taxon>
        <taxon>Kitasatosporales</taxon>
        <taxon>Streptomycetaceae</taxon>
        <taxon>Actinacidiphila</taxon>
    </lineage>
</organism>
<dbReference type="InterPro" id="IPR034660">
    <property type="entry name" value="DinB/YfiT-like"/>
</dbReference>
<protein>
    <submittedName>
        <fullName evidence="3">TIGR03083 family protein</fullName>
    </submittedName>
</protein>
<dbReference type="InterPro" id="IPR041629">
    <property type="entry name" value="SCP_3"/>
</dbReference>
<evidence type="ECO:0000259" key="1">
    <source>
        <dbReference type="Pfam" id="PF11716"/>
    </source>
</evidence>
<dbReference type="Pfam" id="PF11716">
    <property type="entry name" value="MDMPI_N"/>
    <property type="match status" value="1"/>
</dbReference>
<dbReference type="RefSeq" id="WP_069463759.1">
    <property type="nucleotide sequence ID" value="NZ_FODD01000028.1"/>
</dbReference>
<feature type="domain" description="Mycothiol-dependent maleylpyruvate isomerase metal-binding" evidence="1">
    <location>
        <begin position="27"/>
        <end position="167"/>
    </location>
</feature>
<evidence type="ECO:0000259" key="2">
    <source>
        <dbReference type="Pfam" id="PF17844"/>
    </source>
</evidence>
<gene>
    <name evidence="3" type="ORF">SAMN05216267_102822</name>
</gene>
<dbReference type="AlphaFoldDB" id="A0A1H8Q486"/>
<dbReference type="NCBIfam" id="TIGR03083">
    <property type="entry name" value="maleylpyruvate isomerase family mycothiol-dependent enzyme"/>
    <property type="match status" value="1"/>
</dbReference>
<reference evidence="3 4" key="1">
    <citation type="submission" date="2016-10" db="EMBL/GenBank/DDBJ databases">
        <authorList>
            <person name="de Groot N.N."/>
        </authorList>
    </citation>
    <scope>NUCLEOTIDE SEQUENCE [LARGE SCALE GENOMIC DNA]</scope>
    <source>
        <strain evidence="3 4">CGMCC 4.2026</strain>
    </source>
</reference>
<accession>A0A1H8Q486</accession>
<feature type="domain" description="Bacterial SCP orthologue" evidence="2">
    <location>
        <begin position="177"/>
        <end position="269"/>
    </location>
</feature>
<dbReference type="GO" id="GO:0046872">
    <property type="term" value="F:metal ion binding"/>
    <property type="evidence" value="ECO:0007669"/>
    <property type="project" value="InterPro"/>
</dbReference>
<evidence type="ECO:0000313" key="3">
    <source>
        <dbReference type="EMBL" id="SEO48886.1"/>
    </source>
</evidence>
<dbReference type="Proteomes" id="UP000181951">
    <property type="component" value="Unassembled WGS sequence"/>
</dbReference>
<dbReference type="OrthoDB" id="8481083at2"/>
<name>A0A1H8Q486_9ACTN</name>
<evidence type="ECO:0000313" key="4">
    <source>
        <dbReference type="Proteomes" id="UP000181951"/>
    </source>
</evidence>
<dbReference type="InterPro" id="IPR017517">
    <property type="entry name" value="Maleyloyr_isom"/>
</dbReference>